<feature type="compositionally biased region" description="Polar residues" evidence="1">
    <location>
        <begin position="13"/>
        <end position="24"/>
    </location>
</feature>
<dbReference type="InterPro" id="IPR041657">
    <property type="entry name" value="HTH_17"/>
</dbReference>
<dbReference type="AlphaFoldDB" id="A0A6M3M0F9"/>
<dbReference type="EMBL" id="MT143590">
    <property type="protein sequence ID" value="QJA98561.1"/>
    <property type="molecule type" value="Genomic_DNA"/>
</dbReference>
<accession>A0A6M3M0F9</accession>
<feature type="domain" description="Helix-turn-helix" evidence="2">
    <location>
        <begin position="142"/>
        <end position="194"/>
    </location>
</feature>
<evidence type="ECO:0000313" key="3">
    <source>
        <dbReference type="EMBL" id="QJA98561.1"/>
    </source>
</evidence>
<dbReference type="InterPro" id="IPR009061">
    <property type="entry name" value="DNA-bd_dom_put_sf"/>
</dbReference>
<evidence type="ECO:0000256" key="1">
    <source>
        <dbReference type="SAM" id="MobiDB-lite"/>
    </source>
</evidence>
<sequence length="275" mass="31913">MEKSTKKPAKSGQPWSQEDLSTLSDEYGLTPNDKLAKRLQRSASSIPPIAYRKLHLKETDNFITATELVRTLGIGKLDTIARWVRKGWLNSSCLHRGQSYCFTEEAVEECLRRRPWLVKLKLMERHYFRTIIKEEWDRDPWYIVTQAASLLRVSVQTIQNYIKRGWLSPHGHNPDGKTRTYIIRRSGIEAFLANDPRPSYWHNARVKQNKIRLKKQGRPTRVAMLWNFECPRCGKEVRIMAPPDMVGTEVREKFITIYVNGACFHSAEVELTVAG</sequence>
<name>A0A6M3M0F9_9ZZZZ</name>
<evidence type="ECO:0000259" key="2">
    <source>
        <dbReference type="Pfam" id="PF12728"/>
    </source>
</evidence>
<feature type="region of interest" description="Disordered" evidence="1">
    <location>
        <begin position="1"/>
        <end position="27"/>
    </location>
</feature>
<protein>
    <submittedName>
        <fullName evidence="3">Putative DNA binding, helix-turn-helix domain containing protein</fullName>
    </submittedName>
</protein>
<gene>
    <name evidence="3" type="ORF">MM171A01701_0008</name>
    <name evidence="4" type="ORF">MM171B01402_0008</name>
</gene>
<dbReference type="EMBL" id="MT143767">
    <property type="protein sequence ID" value="QJB02220.1"/>
    <property type="molecule type" value="Genomic_DNA"/>
</dbReference>
<dbReference type="SUPFAM" id="SSF46955">
    <property type="entry name" value="Putative DNA-binding domain"/>
    <property type="match status" value="1"/>
</dbReference>
<dbReference type="Pfam" id="PF12728">
    <property type="entry name" value="HTH_17"/>
    <property type="match status" value="1"/>
</dbReference>
<proteinExistence type="predicted"/>
<evidence type="ECO:0000313" key="4">
    <source>
        <dbReference type="EMBL" id="QJB02220.1"/>
    </source>
</evidence>
<organism evidence="3">
    <name type="scientific">viral metagenome</name>
    <dbReference type="NCBI Taxonomy" id="1070528"/>
    <lineage>
        <taxon>unclassified sequences</taxon>
        <taxon>metagenomes</taxon>
        <taxon>organismal metagenomes</taxon>
    </lineage>
</organism>
<reference evidence="3" key="1">
    <citation type="submission" date="2020-03" db="EMBL/GenBank/DDBJ databases">
        <title>The deep terrestrial virosphere.</title>
        <authorList>
            <person name="Holmfeldt K."/>
            <person name="Nilsson E."/>
            <person name="Simone D."/>
            <person name="Lopez-Fernandez M."/>
            <person name="Wu X."/>
            <person name="de Brujin I."/>
            <person name="Lundin D."/>
            <person name="Andersson A."/>
            <person name="Bertilsson S."/>
            <person name="Dopson M."/>
        </authorList>
    </citation>
    <scope>NUCLEOTIDE SEQUENCE</scope>
    <source>
        <strain evidence="3">MM171A01701</strain>
        <strain evidence="4">MM171B01402</strain>
    </source>
</reference>